<dbReference type="EMBL" id="JABUOH010000030">
    <property type="protein sequence ID" value="NWN45693.1"/>
    <property type="molecule type" value="Genomic_DNA"/>
</dbReference>
<name>A0A851HIN7_9MOLU</name>
<dbReference type="Pfam" id="PF00398">
    <property type="entry name" value="RrnaAD"/>
    <property type="match status" value="1"/>
</dbReference>
<feature type="transmembrane region" description="Helical" evidence="6">
    <location>
        <begin position="84"/>
        <end position="103"/>
    </location>
</feature>
<keyword evidence="1 7" id="KW-0489">Methyltransferase</keyword>
<keyword evidence="2 7" id="KW-0808">Transferase</keyword>
<feature type="transmembrane region" description="Helical" evidence="6">
    <location>
        <begin position="154"/>
        <end position="171"/>
    </location>
</feature>
<dbReference type="AlphaFoldDB" id="A0A851HIN7"/>
<dbReference type="Proteomes" id="UP000568109">
    <property type="component" value="Unassembled WGS sequence"/>
</dbReference>
<dbReference type="SUPFAM" id="SSF53335">
    <property type="entry name" value="S-adenosyl-L-methionine-dependent methyltransferases"/>
    <property type="match status" value="2"/>
</dbReference>
<feature type="transmembrane region" description="Helical" evidence="6">
    <location>
        <begin position="59"/>
        <end position="77"/>
    </location>
</feature>
<dbReference type="InterPro" id="IPR001737">
    <property type="entry name" value="KsgA/Erm"/>
</dbReference>
<dbReference type="GO" id="GO:0032259">
    <property type="term" value="P:methylation"/>
    <property type="evidence" value="ECO:0007669"/>
    <property type="project" value="UniProtKB-KW"/>
</dbReference>
<organism evidence="7 8">
    <name type="scientific">Candidatus Phytoplasma pruni</name>
    <dbReference type="NCBI Taxonomy" id="479893"/>
    <lineage>
        <taxon>Bacteria</taxon>
        <taxon>Bacillati</taxon>
        <taxon>Mycoplasmatota</taxon>
        <taxon>Mollicutes</taxon>
        <taxon>Acholeplasmatales</taxon>
        <taxon>Acholeplasmataceae</taxon>
        <taxon>Candidatus Phytoplasma</taxon>
        <taxon>16SrIII (X-disease group)</taxon>
    </lineage>
</organism>
<gene>
    <name evidence="7" type="ORF">HR065_01160</name>
</gene>
<feature type="transmembrane region" description="Helical" evidence="6">
    <location>
        <begin position="221"/>
        <end position="238"/>
    </location>
</feature>
<dbReference type="GO" id="GO:0003723">
    <property type="term" value="F:RNA binding"/>
    <property type="evidence" value="ECO:0007669"/>
    <property type="project" value="UniProtKB-KW"/>
</dbReference>
<reference evidence="7 8" key="1">
    <citation type="submission" date="2020-06" db="EMBL/GenBank/DDBJ databases">
        <title>Draft genome sequence of Candidatus Phytoplasma pruni (X-disease group, subgroup 16SrIII-B) strain ChTDIII from Argentina.</title>
        <authorList>
            <person name="Fernandez F.D."/>
            <person name="Zuebert C."/>
            <person name="Huettel B."/>
            <person name="Kube M."/>
            <person name="Conci L.R."/>
        </authorList>
    </citation>
    <scope>NUCLEOTIDE SEQUENCE [LARGE SCALE GENOMIC DNA]</scope>
    <source>
        <strain evidence="7 8">ChTDIII</strain>
    </source>
</reference>
<comment type="caution">
    <text evidence="7">The sequence shown here is derived from an EMBL/GenBank/DDBJ whole genome shotgun (WGS) entry which is preliminary data.</text>
</comment>
<evidence type="ECO:0000256" key="4">
    <source>
        <dbReference type="ARBA" id="ARBA00022884"/>
    </source>
</evidence>
<evidence type="ECO:0000256" key="2">
    <source>
        <dbReference type="ARBA" id="ARBA00022679"/>
    </source>
</evidence>
<dbReference type="RefSeq" id="WP_178734093.1">
    <property type="nucleotide sequence ID" value="NZ_JABUOH010000030.1"/>
</dbReference>
<keyword evidence="3" id="KW-0949">S-adenosyl-L-methionine</keyword>
<accession>A0A851HIN7</accession>
<dbReference type="InterPro" id="IPR029063">
    <property type="entry name" value="SAM-dependent_MTases_sf"/>
</dbReference>
<keyword evidence="6" id="KW-0472">Membrane</keyword>
<feature type="transmembrane region" description="Helical" evidence="6">
    <location>
        <begin position="123"/>
        <end position="142"/>
    </location>
</feature>
<evidence type="ECO:0000256" key="3">
    <source>
        <dbReference type="ARBA" id="ARBA00022691"/>
    </source>
</evidence>
<dbReference type="Gene3D" id="3.40.50.150">
    <property type="entry name" value="Vaccinia Virus protein VP39"/>
    <property type="match status" value="1"/>
</dbReference>
<keyword evidence="6" id="KW-0812">Transmembrane</keyword>
<evidence type="ECO:0000256" key="5">
    <source>
        <dbReference type="SAM" id="MobiDB-lite"/>
    </source>
</evidence>
<proteinExistence type="predicted"/>
<dbReference type="CDD" id="cd02440">
    <property type="entry name" value="AdoMet_MTases"/>
    <property type="match status" value="1"/>
</dbReference>
<keyword evidence="4" id="KW-0694">RNA-binding</keyword>
<dbReference type="GO" id="GO:0008168">
    <property type="term" value="F:methyltransferase activity"/>
    <property type="evidence" value="ECO:0007669"/>
    <property type="project" value="UniProtKB-KW"/>
</dbReference>
<keyword evidence="6" id="KW-1133">Transmembrane helix</keyword>
<evidence type="ECO:0000313" key="7">
    <source>
        <dbReference type="EMBL" id="NWN45693.1"/>
    </source>
</evidence>
<feature type="transmembrane region" description="Helical" evidence="6">
    <location>
        <begin position="191"/>
        <end position="209"/>
    </location>
</feature>
<protein>
    <submittedName>
        <fullName evidence="7">Methyltransferase domain-containing protein</fullName>
    </submittedName>
</protein>
<evidence type="ECO:0000256" key="6">
    <source>
        <dbReference type="SAM" id="Phobius"/>
    </source>
</evidence>
<sequence>MNYSSNKNTFKKSVGSKIKKSFLNCSVLILSAVTVVLGIVSSCYNISTQKDFKIVDFFYFSRQSNLLVLMVVIFAFTKAKNKNWYSTASLIALVNILINALVLNHFLEDKSKIYPIKQKHIYYLFYYLEYVIMPILFSIFYLKNINTQLRWKKIWIVFIHPLAYFIIYALANDNAKVLFASPDDQKNLICSFIKIAFVFALLSSAIIFTTTKRFNKYLKRLLFFFVFLVIYFTTYSWYDWKHAKKVVFGPKQEKNEYIYTGAFITPISPNAAKKLSDVVENPDDLRPGDVILELGGGSGNVTQHLIDRYSNKRVKIVVIEKSTYFANVLKKRFEKYPEAEVQIIEGDASEFKLLLSHSTDRIKGIVSTLPLNLLLPEDIVDLNEDLYSIMKNNKIKGKRIKFKEYRFTHMLHRDHEIRGTKAESKIYLVDNLFIPAEINTLYYHSKSSPNPESTGTSTDNQTPNNAPSNDRPWRSWRRRR</sequence>
<feature type="compositionally biased region" description="Polar residues" evidence="5">
    <location>
        <begin position="445"/>
        <end position="468"/>
    </location>
</feature>
<keyword evidence="8" id="KW-1185">Reference proteome</keyword>
<feature type="region of interest" description="Disordered" evidence="5">
    <location>
        <begin position="445"/>
        <end position="480"/>
    </location>
</feature>
<evidence type="ECO:0000313" key="8">
    <source>
        <dbReference type="Proteomes" id="UP000568109"/>
    </source>
</evidence>
<evidence type="ECO:0000256" key="1">
    <source>
        <dbReference type="ARBA" id="ARBA00022603"/>
    </source>
</evidence>
<feature type="transmembrane region" description="Helical" evidence="6">
    <location>
        <begin position="21"/>
        <end position="47"/>
    </location>
</feature>